<protein>
    <submittedName>
        <fullName evidence="1">Uncharacterized protein</fullName>
    </submittedName>
</protein>
<name>X0XIK9_9ZZZZ</name>
<feature type="non-terminal residue" evidence="1">
    <location>
        <position position="68"/>
    </location>
</feature>
<dbReference type="EMBL" id="BARS01057778">
    <property type="protein sequence ID" value="GAG42954.1"/>
    <property type="molecule type" value="Genomic_DNA"/>
</dbReference>
<accession>X0XIK9</accession>
<dbReference type="AlphaFoldDB" id="X0XIK9"/>
<proteinExistence type="predicted"/>
<reference evidence="1" key="1">
    <citation type="journal article" date="2014" name="Front. Microbiol.">
        <title>High frequency of phylogenetically diverse reductive dehalogenase-homologous genes in deep subseafloor sedimentary metagenomes.</title>
        <authorList>
            <person name="Kawai M."/>
            <person name="Futagami T."/>
            <person name="Toyoda A."/>
            <person name="Takaki Y."/>
            <person name="Nishi S."/>
            <person name="Hori S."/>
            <person name="Arai W."/>
            <person name="Tsubouchi T."/>
            <person name="Morono Y."/>
            <person name="Uchiyama I."/>
            <person name="Ito T."/>
            <person name="Fujiyama A."/>
            <person name="Inagaki F."/>
            <person name="Takami H."/>
        </authorList>
    </citation>
    <scope>NUCLEOTIDE SEQUENCE</scope>
    <source>
        <strain evidence="1">Expedition CK06-06</strain>
    </source>
</reference>
<comment type="caution">
    <text evidence="1">The sequence shown here is derived from an EMBL/GenBank/DDBJ whole genome shotgun (WGS) entry which is preliminary data.</text>
</comment>
<evidence type="ECO:0000313" key="1">
    <source>
        <dbReference type="EMBL" id="GAG42954.1"/>
    </source>
</evidence>
<organism evidence="1">
    <name type="scientific">marine sediment metagenome</name>
    <dbReference type="NCBI Taxonomy" id="412755"/>
    <lineage>
        <taxon>unclassified sequences</taxon>
        <taxon>metagenomes</taxon>
        <taxon>ecological metagenomes</taxon>
    </lineage>
</organism>
<gene>
    <name evidence="1" type="ORF">S01H1_84572</name>
</gene>
<sequence length="68" mass="7471">MKGTAIISRLNVKILIALLLALSAGYIIRGLTHQSPAVQLNDDGTEHAQPAAQWWTCSMHPQIRQPKP</sequence>